<comment type="caution">
    <text evidence="2">The sequence shown here is derived from an EMBL/GenBank/DDBJ whole genome shotgun (WGS) entry which is preliminary data.</text>
</comment>
<proteinExistence type="predicted"/>
<dbReference type="RefSeq" id="WP_174539478.1">
    <property type="nucleotide sequence ID" value="NZ_WHUT02000004.1"/>
</dbReference>
<reference evidence="2" key="1">
    <citation type="submission" date="2020-05" db="EMBL/GenBank/DDBJ databases">
        <title>Fertoebacter nigrum gen. nov., sp. nov., a new member of the family Rhodobacteraceae.</title>
        <authorList>
            <person name="Szuroczki S."/>
            <person name="Abbaszade G."/>
            <person name="Buni D."/>
            <person name="Schumann P."/>
            <person name="Toth E."/>
        </authorList>
    </citation>
    <scope>NUCLEOTIDE SEQUENCE</scope>
    <source>
        <strain evidence="2">RG-N-1a</strain>
    </source>
</reference>
<keyword evidence="3" id="KW-1185">Reference proteome</keyword>
<gene>
    <name evidence="2" type="ORF">GEU84_008170</name>
</gene>
<evidence type="ECO:0000313" key="2">
    <source>
        <dbReference type="EMBL" id="NUB44355.1"/>
    </source>
</evidence>
<evidence type="ECO:0000256" key="1">
    <source>
        <dbReference type="SAM" id="MobiDB-lite"/>
    </source>
</evidence>
<protein>
    <submittedName>
        <fullName evidence="2">Uncharacterized protein</fullName>
    </submittedName>
</protein>
<feature type="region of interest" description="Disordered" evidence="1">
    <location>
        <begin position="43"/>
        <end position="63"/>
    </location>
</feature>
<dbReference type="AlphaFoldDB" id="A0A8X8KNS4"/>
<dbReference type="EMBL" id="WHUT02000004">
    <property type="protein sequence ID" value="NUB44355.1"/>
    <property type="molecule type" value="Genomic_DNA"/>
</dbReference>
<organism evidence="2 3">
    <name type="scientific">Fertoeibacter niger</name>
    <dbReference type="NCBI Taxonomy" id="2656921"/>
    <lineage>
        <taxon>Bacteria</taxon>
        <taxon>Pseudomonadati</taxon>
        <taxon>Pseudomonadota</taxon>
        <taxon>Alphaproteobacteria</taxon>
        <taxon>Rhodobacterales</taxon>
        <taxon>Paracoccaceae</taxon>
        <taxon>Fertoeibacter</taxon>
    </lineage>
</organism>
<evidence type="ECO:0000313" key="3">
    <source>
        <dbReference type="Proteomes" id="UP000484076"/>
    </source>
</evidence>
<sequence>MRHDWIFDVLADLRSYAQKNRLTALAAQVEDTLRVARTEIAAADTCPARGEGSGGAPPAGRPH</sequence>
<name>A0A8X8KNS4_9RHOB</name>
<accession>A0A8X8KNS4</accession>
<dbReference type="Proteomes" id="UP000484076">
    <property type="component" value="Unassembled WGS sequence"/>
</dbReference>